<feature type="transmembrane region" description="Helical" evidence="1">
    <location>
        <begin position="83"/>
        <end position="103"/>
    </location>
</feature>
<dbReference type="EMBL" id="OU015584">
    <property type="protein sequence ID" value="CAG5081948.1"/>
    <property type="molecule type" value="Genomic_DNA"/>
</dbReference>
<accession>A0A916JMK9</accession>
<evidence type="ECO:0000313" key="3">
    <source>
        <dbReference type="Proteomes" id="UP000683507"/>
    </source>
</evidence>
<evidence type="ECO:0000256" key="1">
    <source>
        <dbReference type="SAM" id="Phobius"/>
    </source>
</evidence>
<feature type="transmembrane region" description="Helical" evidence="1">
    <location>
        <begin position="52"/>
        <end position="68"/>
    </location>
</feature>
<reference evidence="2" key="1">
    <citation type="submission" date="2021-04" db="EMBL/GenBank/DDBJ databases">
        <authorList>
            <person name="Rodrigo-Torres L."/>
            <person name="Arahal R. D."/>
            <person name="Lucena T."/>
        </authorList>
    </citation>
    <scope>NUCLEOTIDE SEQUENCE</scope>
    <source>
        <strain evidence="2">AS29M-1</strain>
    </source>
</reference>
<keyword evidence="1" id="KW-0472">Membrane</keyword>
<gene>
    <name evidence="2" type="ORF">CRYO30217_01769</name>
</gene>
<dbReference type="Proteomes" id="UP000683507">
    <property type="component" value="Chromosome"/>
</dbReference>
<name>A0A916JMK9_9FLAO</name>
<protein>
    <submittedName>
        <fullName evidence="2">Uncharacterized protein</fullName>
    </submittedName>
</protein>
<keyword evidence="3" id="KW-1185">Reference proteome</keyword>
<proteinExistence type="predicted"/>
<evidence type="ECO:0000313" key="2">
    <source>
        <dbReference type="EMBL" id="CAG5081948.1"/>
    </source>
</evidence>
<dbReference type="KEGG" id="ptan:CRYO30217_01769"/>
<organism evidence="2 3">
    <name type="scientific">Parvicella tangerina</name>
    <dbReference type="NCBI Taxonomy" id="2829795"/>
    <lineage>
        <taxon>Bacteria</taxon>
        <taxon>Pseudomonadati</taxon>
        <taxon>Bacteroidota</taxon>
        <taxon>Flavobacteriia</taxon>
        <taxon>Flavobacteriales</taxon>
        <taxon>Parvicellaceae</taxon>
        <taxon>Parvicella</taxon>
    </lineage>
</organism>
<dbReference type="AlphaFoldDB" id="A0A916JMK9"/>
<dbReference type="RefSeq" id="WP_258541956.1">
    <property type="nucleotide sequence ID" value="NZ_OU015584.1"/>
</dbReference>
<keyword evidence="1" id="KW-1133">Transmembrane helix</keyword>
<keyword evidence="1" id="KW-0812">Transmembrane</keyword>
<sequence length="155" mass="18465">MKYSKGYIRIKGDKIKITFNENRSDRSVRFSTDDIKEFATFRKRNTVDINKWVLGGIFLAVLILWIILSENLGYKEEFKKYDVIVMPATIILFFTTLFIDILGDTYFVRHLIRLLFFSWYKNYLIIMLKSGAELEIPVRNSKEAYRIMEVIENRP</sequence>